<keyword evidence="1" id="KW-1133">Transmembrane helix</keyword>
<proteinExistence type="predicted"/>
<feature type="signal peptide" evidence="2">
    <location>
        <begin position="1"/>
        <end position="18"/>
    </location>
</feature>
<keyword evidence="1" id="KW-0812">Transmembrane</keyword>
<name>A0ABP1PHJ9_9HEXA</name>
<dbReference type="Proteomes" id="UP001642540">
    <property type="component" value="Unassembled WGS sequence"/>
</dbReference>
<protein>
    <submittedName>
        <fullName evidence="3">Uncharacterized protein</fullName>
    </submittedName>
</protein>
<feature type="chain" id="PRO_5047318374" evidence="2">
    <location>
        <begin position="19"/>
        <end position="1058"/>
    </location>
</feature>
<evidence type="ECO:0000313" key="4">
    <source>
        <dbReference type="Proteomes" id="UP001642540"/>
    </source>
</evidence>
<reference evidence="3 4" key="1">
    <citation type="submission" date="2024-08" db="EMBL/GenBank/DDBJ databases">
        <authorList>
            <person name="Cucini C."/>
            <person name="Frati F."/>
        </authorList>
    </citation>
    <scope>NUCLEOTIDE SEQUENCE [LARGE SCALE GENOMIC DNA]</scope>
</reference>
<keyword evidence="1" id="KW-0472">Membrane</keyword>
<evidence type="ECO:0000313" key="3">
    <source>
        <dbReference type="EMBL" id="CAL8068030.1"/>
    </source>
</evidence>
<keyword evidence="2" id="KW-0732">Signal</keyword>
<organism evidence="3 4">
    <name type="scientific">Orchesella dallaii</name>
    <dbReference type="NCBI Taxonomy" id="48710"/>
    <lineage>
        <taxon>Eukaryota</taxon>
        <taxon>Metazoa</taxon>
        <taxon>Ecdysozoa</taxon>
        <taxon>Arthropoda</taxon>
        <taxon>Hexapoda</taxon>
        <taxon>Collembola</taxon>
        <taxon>Entomobryomorpha</taxon>
        <taxon>Entomobryoidea</taxon>
        <taxon>Orchesellidae</taxon>
        <taxon>Orchesellinae</taxon>
        <taxon>Orchesella</taxon>
    </lineage>
</organism>
<dbReference type="EMBL" id="CAXLJM020000001">
    <property type="protein sequence ID" value="CAL8068030.1"/>
    <property type="molecule type" value="Genomic_DNA"/>
</dbReference>
<accession>A0ABP1PHJ9</accession>
<feature type="transmembrane region" description="Helical" evidence="1">
    <location>
        <begin position="978"/>
        <end position="999"/>
    </location>
</feature>
<comment type="caution">
    <text evidence="3">The sequence shown here is derived from an EMBL/GenBank/DDBJ whole genome shotgun (WGS) entry which is preliminary data.</text>
</comment>
<keyword evidence="4" id="KW-1185">Reference proteome</keyword>
<gene>
    <name evidence="3" type="ORF">ODALV1_LOCUS76</name>
</gene>
<evidence type="ECO:0000256" key="2">
    <source>
        <dbReference type="SAM" id="SignalP"/>
    </source>
</evidence>
<evidence type="ECO:0000256" key="1">
    <source>
        <dbReference type="SAM" id="Phobius"/>
    </source>
</evidence>
<sequence>MLSLIVFSFIYLIGFATAKEYHTNGLVLDVTEPINDILNGKSEEKDLINNLNALFSFNGADFTNRTLYFAADGKTIAEMENQTLQFYNIVKNTIGITSEKFVLVSWTVNITTLGSLKYPSYLETLIKRKPAIIINLPDETECNQELDSKFWYSLLGGPNGTIIPDGFIGISISESLIQCDFARNVRVTSKIVVVKIKFGNTIGVQESYGLFQNRFKFLSDSTTSVLRKLWLELSHQKIVYFPTPDCVGDNNHRELLMKYASIWASSNKTYGDIIVQGYTAINEPRNFSITPSIAIPGAVYMRNTFSWFPLMIAAGFQKQQSFILNDRQWRLYIREIENLHENSPVPSSLALPLDLILDYTDLIKLGIRSSNSYIWELEEKSMMRSISLGLINNTGVKLSTIVFLLNTKCFTNESCEFTNDKNLVEFAQKMKASNVVIGCVFLSESFEQIEPPAVVNACNEINGTLYIIRMAIFLSGNQDGSTYSFQYENTVRMKLEKAFEIRNLILKKQPLAKVQLELTVKGDESQGKYFVDVNSLFCDEVLNEINLYLEAIINWGNLRNFPIILKRNSPKRYYYSIYHILFPMLRQLNNPYFEWSLQGQEEKNETEFQLNKATDGTHPSFLTHNYLKSNFKWEMDTCINWEEGKAVLKNVDFYTNYVGIIFHADDMVVNRTASLEEYIIQLQFIFHRFQLAEIVVGTDFRKVIDGISLAIKVLKISTPTIFVCYVPSNENPYTELRNFQSLLASVTGKASQGSEVLSGIHVELSHTRIDLHDKVVFNITNGDSVLALLNVIKQSSLKAGILASVEVCGEIIKNTISSKDNLYAELLKIADYLICKEENEFLLKEGKRLYYELILDTHLFIKRLANVLFPHLVVNFRVELSVEINTDRTAMQKYLNLVDLFKTFGSAYDINYFIVEAFDNQLREEKTGWWEIANFTDLTNPKSYVEKLLVYNGQIMWYPPTTEKPSNFSTTNVSQNTIISFASLAVIFVLIALVIAVVVRYRKLQQILSDEEVKDFLNGKALGNTEMGTEEAGDLKYMKFNPDHNLDFSDICIGNPRL</sequence>